<dbReference type="NCBIfam" id="TIGR00012">
    <property type="entry name" value="L29"/>
    <property type="match status" value="1"/>
</dbReference>
<dbReference type="EMBL" id="PFEL01000053">
    <property type="protein sequence ID" value="PJE69155.1"/>
    <property type="molecule type" value="Genomic_DNA"/>
</dbReference>
<proteinExistence type="inferred from homology"/>
<sequence>MKKKEIAQLRTKDKKELSGLIQKTQGELVKLQIEFQAGKLKNINQLILKRRDLARMKTILKEKELDETV</sequence>
<dbReference type="GO" id="GO:0005840">
    <property type="term" value="C:ribosome"/>
    <property type="evidence" value="ECO:0007669"/>
    <property type="project" value="UniProtKB-KW"/>
</dbReference>
<comment type="caution">
    <text evidence="6">The sequence shown here is derived from an EMBL/GenBank/DDBJ whole genome shotgun (WGS) entry which is preliminary data.</text>
</comment>
<dbReference type="InterPro" id="IPR001854">
    <property type="entry name" value="Ribosomal_uL29"/>
</dbReference>
<evidence type="ECO:0000256" key="5">
    <source>
        <dbReference type="HAMAP-Rule" id="MF_00374"/>
    </source>
</evidence>
<evidence type="ECO:0000313" key="6">
    <source>
        <dbReference type="EMBL" id="PJE69155.1"/>
    </source>
</evidence>
<dbReference type="HAMAP" id="MF_00374">
    <property type="entry name" value="Ribosomal_uL29"/>
    <property type="match status" value="1"/>
</dbReference>
<reference evidence="7" key="1">
    <citation type="submission" date="2017-09" db="EMBL/GenBank/DDBJ databases">
        <title>Depth-based differentiation of microbial function through sediment-hosted aquifers and enrichment of novel symbionts in the deep terrestrial subsurface.</title>
        <authorList>
            <person name="Probst A.J."/>
            <person name="Ladd B."/>
            <person name="Jarett J.K."/>
            <person name="Geller-Mcgrath D.E."/>
            <person name="Sieber C.M.K."/>
            <person name="Emerson J.B."/>
            <person name="Anantharaman K."/>
            <person name="Thomas B.C."/>
            <person name="Malmstrom R."/>
            <person name="Stieglmeier M."/>
            <person name="Klingl A."/>
            <person name="Woyke T."/>
            <person name="Ryan C.M."/>
            <person name="Banfield J.F."/>
        </authorList>
    </citation>
    <scope>NUCLEOTIDE SEQUENCE [LARGE SCALE GENOMIC DNA]</scope>
</reference>
<dbReference type="AlphaFoldDB" id="A0A2M8L5P5"/>
<dbReference type="Proteomes" id="UP000229500">
    <property type="component" value="Unassembled WGS sequence"/>
</dbReference>
<evidence type="ECO:0000256" key="1">
    <source>
        <dbReference type="ARBA" id="ARBA00009254"/>
    </source>
</evidence>
<name>A0A2M8L5P5_9BACT</name>
<comment type="similarity">
    <text evidence="1 5">Belongs to the universal ribosomal protein uL29 family.</text>
</comment>
<dbReference type="Pfam" id="PF00831">
    <property type="entry name" value="Ribosomal_L29"/>
    <property type="match status" value="1"/>
</dbReference>
<evidence type="ECO:0000256" key="4">
    <source>
        <dbReference type="ARBA" id="ARBA00035204"/>
    </source>
</evidence>
<dbReference type="GO" id="GO:0003735">
    <property type="term" value="F:structural constituent of ribosome"/>
    <property type="evidence" value="ECO:0007669"/>
    <property type="project" value="InterPro"/>
</dbReference>
<evidence type="ECO:0000313" key="7">
    <source>
        <dbReference type="Proteomes" id="UP000229500"/>
    </source>
</evidence>
<keyword evidence="2 5" id="KW-0689">Ribosomal protein</keyword>
<dbReference type="InterPro" id="IPR036049">
    <property type="entry name" value="Ribosomal_uL29_sf"/>
</dbReference>
<evidence type="ECO:0000256" key="2">
    <source>
        <dbReference type="ARBA" id="ARBA00022980"/>
    </source>
</evidence>
<keyword evidence="3 5" id="KW-0687">Ribonucleoprotein</keyword>
<accession>A0A2M8L5P5</accession>
<dbReference type="GO" id="GO:0006412">
    <property type="term" value="P:translation"/>
    <property type="evidence" value="ECO:0007669"/>
    <property type="project" value="UniProtKB-UniRule"/>
</dbReference>
<dbReference type="SUPFAM" id="SSF46561">
    <property type="entry name" value="Ribosomal protein L29 (L29p)"/>
    <property type="match status" value="1"/>
</dbReference>
<dbReference type="GO" id="GO:1990904">
    <property type="term" value="C:ribonucleoprotein complex"/>
    <property type="evidence" value="ECO:0007669"/>
    <property type="project" value="UniProtKB-KW"/>
</dbReference>
<dbReference type="Gene3D" id="1.10.287.310">
    <property type="match status" value="1"/>
</dbReference>
<evidence type="ECO:0000256" key="3">
    <source>
        <dbReference type="ARBA" id="ARBA00023274"/>
    </source>
</evidence>
<protein>
    <recommendedName>
        <fullName evidence="4 5">Large ribosomal subunit protein uL29</fullName>
    </recommendedName>
</protein>
<gene>
    <name evidence="5 6" type="primary">rpmC</name>
    <name evidence="6" type="ORF">COU96_01350</name>
</gene>
<organism evidence="6 7">
    <name type="scientific">Candidatus Shapirobacteria bacterium CG10_big_fil_rev_8_21_14_0_10_38_14</name>
    <dbReference type="NCBI Taxonomy" id="1974483"/>
    <lineage>
        <taxon>Bacteria</taxon>
        <taxon>Candidatus Shapironibacteriota</taxon>
    </lineage>
</organism>